<evidence type="ECO:0000313" key="3">
    <source>
        <dbReference type="EMBL" id="KAE8147851.1"/>
    </source>
</evidence>
<feature type="compositionally biased region" description="Basic and acidic residues" evidence="1">
    <location>
        <begin position="465"/>
        <end position="493"/>
    </location>
</feature>
<dbReference type="Proteomes" id="UP000325780">
    <property type="component" value="Unassembled WGS sequence"/>
</dbReference>
<feature type="region of interest" description="Disordered" evidence="1">
    <location>
        <begin position="464"/>
        <end position="509"/>
    </location>
</feature>
<dbReference type="AlphaFoldDB" id="A0A5N6TP04"/>
<evidence type="ECO:0000313" key="4">
    <source>
        <dbReference type="Proteomes" id="UP000325780"/>
    </source>
</evidence>
<evidence type="ECO:0000256" key="1">
    <source>
        <dbReference type="SAM" id="MobiDB-lite"/>
    </source>
</evidence>
<keyword evidence="4" id="KW-1185">Reference proteome</keyword>
<accession>A0A5N6TP04</accession>
<dbReference type="Pfam" id="PF26616">
    <property type="entry name" value="CorA-like"/>
    <property type="match status" value="1"/>
</dbReference>
<sequence length="509" mass="58359">MDHLPSAPKVDDRLEEQIQARKCSLFRARNDRPQLKISLLFKLKFSNAQVLECKSRTITQGLELEHFRQEENKACTQIFTISQLRSWTTLDISSEVLQRLLLLYDVFPQFWKILFTFGIKIAENEYTFPTIRGRCSQAVEGKIYELAYVIRRVEHNRRANSAGECPWSIRQTGVYHKLTYPHSGSSSTSMFILVAPSGVIEDDVHRCFPKSSTKGDTVLPHFSLHESLVVDSLRGWMEYMGWLEDECKQKTDRLVVWDASDNAGDRMAYFDVEDRQRLEQLEDYISDLMVILQTAVETIDRIGKSCRHHCQISCSIGTGCSCSYIIQEFEESTAEARVYAERAKALQSRVQSTTQLLTYLLSFEETRALKQLAQASHVETKALKQLAEASNLENQSVVELTKRSAEDATAVKMLSLVGLIYLPSTIVANFFSTEFIQVNEKGEMHISLIWWMFVRYGDRVWPPRQTRDDSNGGQEEKQMEAGDLRFRNGKDQAVKGLTPHRSLINHKAD</sequence>
<proteinExistence type="predicted"/>
<protein>
    <recommendedName>
        <fullName evidence="2">CorA-like transporter domain-containing protein</fullName>
    </recommendedName>
</protein>
<gene>
    <name evidence="3" type="ORF">BDV25DRAFT_142369</name>
</gene>
<dbReference type="EMBL" id="ML742188">
    <property type="protein sequence ID" value="KAE8147851.1"/>
    <property type="molecule type" value="Genomic_DNA"/>
</dbReference>
<organism evidence="3 4">
    <name type="scientific">Aspergillus avenaceus</name>
    <dbReference type="NCBI Taxonomy" id="36643"/>
    <lineage>
        <taxon>Eukaryota</taxon>
        <taxon>Fungi</taxon>
        <taxon>Dikarya</taxon>
        <taxon>Ascomycota</taxon>
        <taxon>Pezizomycotina</taxon>
        <taxon>Eurotiomycetes</taxon>
        <taxon>Eurotiomycetidae</taxon>
        <taxon>Eurotiales</taxon>
        <taxon>Aspergillaceae</taxon>
        <taxon>Aspergillus</taxon>
        <taxon>Aspergillus subgen. Circumdati</taxon>
    </lineage>
</organism>
<feature type="domain" description="CorA-like transporter" evidence="2">
    <location>
        <begin position="12"/>
        <end position="253"/>
    </location>
</feature>
<name>A0A5N6TP04_ASPAV</name>
<reference evidence="3 4" key="1">
    <citation type="submission" date="2019-04" db="EMBL/GenBank/DDBJ databases">
        <title>Friends and foes A comparative genomics study of 23 Aspergillus species from section Flavi.</title>
        <authorList>
            <consortium name="DOE Joint Genome Institute"/>
            <person name="Kjaerbolling I."/>
            <person name="Vesth T."/>
            <person name="Frisvad J.C."/>
            <person name="Nybo J.L."/>
            <person name="Theobald S."/>
            <person name="Kildgaard S."/>
            <person name="Isbrandt T."/>
            <person name="Kuo A."/>
            <person name="Sato A."/>
            <person name="Lyhne E.K."/>
            <person name="Kogle M.E."/>
            <person name="Wiebenga A."/>
            <person name="Kun R.S."/>
            <person name="Lubbers R.J."/>
            <person name="Makela M.R."/>
            <person name="Barry K."/>
            <person name="Chovatia M."/>
            <person name="Clum A."/>
            <person name="Daum C."/>
            <person name="Haridas S."/>
            <person name="He G."/>
            <person name="LaButti K."/>
            <person name="Lipzen A."/>
            <person name="Mondo S."/>
            <person name="Riley R."/>
            <person name="Salamov A."/>
            <person name="Simmons B.A."/>
            <person name="Magnuson J.K."/>
            <person name="Henrissat B."/>
            <person name="Mortensen U.H."/>
            <person name="Larsen T.O."/>
            <person name="Devries R.P."/>
            <person name="Grigoriev I.V."/>
            <person name="Machida M."/>
            <person name="Baker S.E."/>
            <person name="Andersen M.R."/>
        </authorList>
    </citation>
    <scope>NUCLEOTIDE SEQUENCE [LARGE SCALE GENOMIC DNA]</scope>
    <source>
        <strain evidence="3 4">IBT 18842</strain>
    </source>
</reference>
<dbReference type="OrthoDB" id="1046782at2759"/>
<dbReference type="InterPro" id="IPR058257">
    <property type="entry name" value="CorA-like_dom"/>
</dbReference>
<evidence type="ECO:0000259" key="2">
    <source>
        <dbReference type="Pfam" id="PF26616"/>
    </source>
</evidence>